<dbReference type="PANTHER" id="PTHR44757">
    <property type="entry name" value="DIGUANYLATE CYCLASE DGCP"/>
    <property type="match status" value="1"/>
</dbReference>
<dbReference type="NCBIfam" id="TIGR00254">
    <property type="entry name" value="GGDEF"/>
    <property type="match status" value="1"/>
</dbReference>
<dbReference type="Gene3D" id="6.10.340.10">
    <property type="match status" value="1"/>
</dbReference>
<organism evidence="4 5">
    <name type="scientific">Shewanella submarina</name>
    <dbReference type="NCBI Taxonomy" id="2016376"/>
    <lineage>
        <taxon>Bacteria</taxon>
        <taxon>Pseudomonadati</taxon>
        <taxon>Pseudomonadota</taxon>
        <taxon>Gammaproteobacteria</taxon>
        <taxon>Alteromonadales</taxon>
        <taxon>Shewanellaceae</taxon>
        <taxon>Shewanella</taxon>
    </lineage>
</organism>
<dbReference type="PROSITE" id="PS50885">
    <property type="entry name" value="HAMP"/>
    <property type="match status" value="1"/>
</dbReference>
<proteinExistence type="predicted"/>
<sequence length="529" mass="59261">MIFNRKLYIKVALVIGIGAFIAAVVASVFFYLDTKFRAEQLATNQISQLALTVESTASVALYVQDAELAKEIVQGLEINDLVAGAMLTEGDKAWIGSRGFDLQAAEVIRFEIHHPFFSDQTLGKLLLMPNQAYIDERATQGAVSQAWVLAIQALAIAALVSLLVHKTLTAPLNFLTQKVEQIVPGANAMLTVPRRHEKDEIGSLVRGINTLINNLNESLEQERGLRERTEQLERKFRLIFEKASAGICLVDSNNALLEVNEAFCLLSGSQTRSSRSTLVEWFEEQAELEEFLHNFRSDPFANHVEMELQLRTVDSDILKWVHCLFSKVQGQQEGEETILEVMMYDVTERTYRERMIRFEAEHDMLTHLKNRRAGEQVLRELMRRADQNNAMMGLLLIDLDRFKPVNDIHGHEAGDAVLKVVAERLGALGDDVMVARWGGDEFVIGVPSVDKDYTRLRSLAKTALSSLYLPIAVNDELECEIGASIGIAVYPHHGSTLEQMLESADMAMYEVKQHGRGNFRFGRLSTGVA</sequence>
<dbReference type="RefSeq" id="WP_248934087.1">
    <property type="nucleotide sequence ID" value="NZ_JAKILF010000001.1"/>
</dbReference>
<dbReference type="EC" id="2.7.7.65" evidence="4"/>
<evidence type="ECO:0000256" key="1">
    <source>
        <dbReference type="SAM" id="Phobius"/>
    </source>
</evidence>
<dbReference type="InterPro" id="IPR003660">
    <property type="entry name" value="HAMP_dom"/>
</dbReference>
<feature type="transmembrane region" description="Helical" evidence="1">
    <location>
        <begin position="7"/>
        <end position="32"/>
    </location>
</feature>
<reference evidence="5" key="1">
    <citation type="journal article" date="2019" name="Int. J. Syst. Evol. Microbiol.">
        <title>The Global Catalogue of Microorganisms (GCM) 10K type strain sequencing project: providing services to taxonomists for standard genome sequencing and annotation.</title>
        <authorList>
            <consortium name="The Broad Institute Genomics Platform"/>
            <consortium name="The Broad Institute Genome Sequencing Center for Infectious Disease"/>
            <person name="Wu L."/>
            <person name="Ma J."/>
        </authorList>
    </citation>
    <scope>NUCLEOTIDE SEQUENCE [LARGE SCALE GENOMIC DNA]</scope>
    <source>
        <strain evidence="5">KCTC 52277</strain>
    </source>
</reference>
<dbReference type="PANTHER" id="PTHR44757:SF2">
    <property type="entry name" value="BIOFILM ARCHITECTURE MAINTENANCE PROTEIN MBAA"/>
    <property type="match status" value="1"/>
</dbReference>
<keyword evidence="1" id="KW-0812">Transmembrane</keyword>
<keyword evidence="1" id="KW-0472">Membrane</keyword>
<feature type="domain" description="GGDEF" evidence="3">
    <location>
        <begin position="390"/>
        <end position="524"/>
    </location>
</feature>
<comment type="caution">
    <text evidence="4">The sequence shown here is derived from an EMBL/GenBank/DDBJ whole genome shotgun (WGS) entry which is preliminary data.</text>
</comment>
<dbReference type="InterPro" id="IPR000160">
    <property type="entry name" value="GGDEF_dom"/>
</dbReference>
<dbReference type="InterPro" id="IPR035965">
    <property type="entry name" value="PAS-like_dom_sf"/>
</dbReference>
<dbReference type="SMART" id="SM00267">
    <property type="entry name" value="GGDEF"/>
    <property type="match status" value="1"/>
</dbReference>
<dbReference type="Gene3D" id="3.30.70.270">
    <property type="match status" value="1"/>
</dbReference>
<feature type="domain" description="HAMP" evidence="2">
    <location>
        <begin position="166"/>
        <end position="220"/>
    </location>
</feature>
<dbReference type="Pfam" id="PF00990">
    <property type="entry name" value="GGDEF"/>
    <property type="match status" value="1"/>
</dbReference>
<dbReference type="InterPro" id="IPR000014">
    <property type="entry name" value="PAS"/>
</dbReference>
<protein>
    <submittedName>
        <fullName evidence="4">Diguanylate cyclase domain-containing protein</fullName>
        <ecNumber evidence="4">2.7.7.65</ecNumber>
    </submittedName>
</protein>
<gene>
    <name evidence="4" type="ORF">ACFOE0_18545</name>
</gene>
<evidence type="ECO:0000313" key="5">
    <source>
        <dbReference type="Proteomes" id="UP001595621"/>
    </source>
</evidence>
<dbReference type="InterPro" id="IPR052155">
    <property type="entry name" value="Biofilm_reg_signaling"/>
</dbReference>
<dbReference type="Proteomes" id="UP001595621">
    <property type="component" value="Unassembled WGS sequence"/>
</dbReference>
<evidence type="ECO:0000259" key="2">
    <source>
        <dbReference type="PROSITE" id="PS50885"/>
    </source>
</evidence>
<keyword evidence="1" id="KW-1133">Transmembrane helix</keyword>
<dbReference type="Gene3D" id="3.30.450.20">
    <property type="entry name" value="PAS domain"/>
    <property type="match status" value="1"/>
</dbReference>
<dbReference type="SUPFAM" id="SSF55073">
    <property type="entry name" value="Nucleotide cyclase"/>
    <property type="match status" value="1"/>
</dbReference>
<dbReference type="GO" id="GO:0052621">
    <property type="term" value="F:diguanylate cyclase activity"/>
    <property type="evidence" value="ECO:0007669"/>
    <property type="project" value="UniProtKB-EC"/>
</dbReference>
<dbReference type="CDD" id="cd01949">
    <property type="entry name" value="GGDEF"/>
    <property type="match status" value="1"/>
</dbReference>
<keyword evidence="4" id="KW-0808">Transferase</keyword>
<accession>A0ABV7GFC6</accession>
<evidence type="ECO:0000259" key="3">
    <source>
        <dbReference type="PROSITE" id="PS50887"/>
    </source>
</evidence>
<dbReference type="NCBIfam" id="TIGR00229">
    <property type="entry name" value="sensory_box"/>
    <property type="match status" value="1"/>
</dbReference>
<evidence type="ECO:0000313" key="4">
    <source>
        <dbReference type="EMBL" id="MFC3140162.1"/>
    </source>
</evidence>
<dbReference type="InterPro" id="IPR029787">
    <property type="entry name" value="Nucleotide_cyclase"/>
</dbReference>
<dbReference type="PROSITE" id="PS50887">
    <property type="entry name" value="GGDEF"/>
    <property type="match status" value="1"/>
</dbReference>
<dbReference type="SUPFAM" id="SSF55785">
    <property type="entry name" value="PYP-like sensor domain (PAS domain)"/>
    <property type="match status" value="1"/>
</dbReference>
<name>A0ABV7GFC6_9GAMM</name>
<keyword evidence="5" id="KW-1185">Reference proteome</keyword>
<keyword evidence="4" id="KW-0548">Nucleotidyltransferase</keyword>
<dbReference type="Pfam" id="PF13188">
    <property type="entry name" value="PAS_8"/>
    <property type="match status" value="1"/>
</dbReference>
<dbReference type="EMBL" id="JBHRTD010000018">
    <property type="protein sequence ID" value="MFC3140162.1"/>
    <property type="molecule type" value="Genomic_DNA"/>
</dbReference>
<dbReference type="InterPro" id="IPR043128">
    <property type="entry name" value="Rev_trsase/Diguanyl_cyclase"/>
</dbReference>